<protein>
    <submittedName>
        <fullName evidence="5">TonB-dependent receptor</fullName>
    </submittedName>
</protein>
<dbReference type="AlphaFoldDB" id="A0A0E9LSR9"/>
<evidence type="ECO:0000259" key="4">
    <source>
        <dbReference type="Pfam" id="PF00593"/>
    </source>
</evidence>
<proteinExistence type="predicted"/>
<reference evidence="5 6" key="1">
    <citation type="journal article" date="2015" name="Microbes Environ.">
        <title>Distribution and evolution of nitrogen fixation genes in the phylum bacteroidetes.</title>
        <authorList>
            <person name="Inoue J."/>
            <person name="Oshima K."/>
            <person name="Suda W."/>
            <person name="Sakamoto M."/>
            <person name="Iino T."/>
            <person name="Noda S."/>
            <person name="Hongoh Y."/>
            <person name="Hattori M."/>
            <person name="Ohkuma M."/>
        </authorList>
    </citation>
    <scope>NUCLEOTIDE SEQUENCE [LARGE SCALE GENOMIC DNA]</scope>
    <source>
        <strain evidence="5">JCM 15548</strain>
    </source>
</reference>
<comment type="subcellular location">
    <subcellularLocation>
        <location evidence="1">Cell outer membrane</location>
    </subcellularLocation>
</comment>
<comment type="caution">
    <text evidence="5">The sequence shown here is derived from an EMBL/GenBank/DDBJ whole genome shotgun (WGS) entry which is preliminary data.</text>
</comment>
<sequence>MIDYSASFSIGDQLNVGSKGDSKLGYIFSLSYKTDYKYYDDVAYGSYQKYEDADVYEMRYATVQNGQMGEQNVLIGLLGGLAYKNNYNKVRMTVMRLQNGESRAAQFNIKNDGAAVGQSGYIAQSDNLEYNQRSLTNLLINGKHTLQDSGWEIDWRISPTYSTSDDPDLRKTAFTEQPGGRQLFSAGAGGNPSRIWRELTEINATARLDISKDYQFNDQKAQIKFGTSHTYKMRDYEILFFDIQFANTQSWPDADISKVLDPSNLYPNRPNGIYYQSGNPNPNPNEYSSNVNSSAFYVSNELYPFARLKTILGLRAENFVQRHTGRDQAFARGSSDGNNLDNSEVLNSLDLFPTANLIFEMTDNQNLRAAFARTIARPSFKELSYAQILDPISNIIFNGGLYPYLPDWDGQLTETYINNYDLRWELFMEQGQNVSASVFYKQFNDPIEIVRIPQALTSTEIQPRNVGDAQLYGLEFEFNQNLKMLSPLLQNLNLNGNITLVKSEVEMTETEFNSRKNQERTGENIQNTRAMAGQSPYVINGGLVYGDPETGLDAGLFYNVKGPTLLIVGTGILPDVYQAPLHSLNLSINKKFGEEKRTSVDFKVSNILGQEELSYFESYKAANQTEERRSPGRSFSIGLSHKF</sequence>
<keyword evidence="3" id="KW-0998">Cell outer membrane</keyword>
<dbReference type="STRING" id="1236989.JCM15548_1427"/>
<dbReference type="Gene3D" id="2.40.170.20">
    <property type="entry name" value="TonB-dependent receptor, beta-barrel domain"/>
    <property type="match status" value="1"/>
</dbReference>
<evidence type="ECO:0000256" key="1">
    <source>
        <dbReference type="ARBA" id="ARBA00004442"/>
    </source>
</evidence>
<dbReference type="Pfam" id="PF00593">
    <property type="entry name" value="TonB_dep_Rec_b-barrel"/>
    <property type="match status" value="1"/>
</dbReference>
<evidence type="ECO:0000256" key="3">
    <source>
        <dbReference type="ARBA" id="ARBA00023237"/>
    </source>
</evidence>
<accession>A0A0E9LSR9</accession>
<gene>
    <name evidence="5" type="ORF">JCM15548_1427</name>
</gene>
<keyword evidence="6" id="KW-1185">Reference proteome</keyword>
<dbReference type="GO" id="GO:0009279">
    <property type="term" value="C:cell outer membrane"/>
    <property type="evidence" value="ECO:0007669"/>
    <property type="project" value="UniProtKB-SubCell"/>
</dbReference>
<feature type="domain" description="TonB-dependent receptor-like beta-barrel" evidence="4">
    <location>
        <begin position="130"/>
        <end position="607"/>
    </location>
</feature>
<evidence type="ECO:0000313" key="5">
    <source>
        <dbReference type="EMBL" id="GAO28343.1"/>
    </source>
</evidence>
<dbReference type="PANTHER" id="PTHR40980">
    <property type="entry name" value="PLUG DOMAIN-CONTAINING PROTEIN"/>
    <property type="match status" value="1"/>
</dbReference>
<keyword evidence="5" id="KW-0675">Receptor</keyword>
<evidence type="ECO:0000313" key="6">
    <source>
        <dbReference type="Proteomes" id="UP000032900"/>
    </source>
</evidence>
<dbReference type="InterPro" id="IPR000531">
    <property type="entry name" value="Beta-barrel_TonB"/>
</dbReference>
<dbReference type="SUPFAM" id="SSF56935">
    <property type="entry name" value="Porins"/>
    <property type="match status" value="1"/>
</dbReference>
<dbReference type="EMBL" id="BAZW01000002">
    <property type="protein sequence ID" value="GAO28343.1"/>
    <property type="molecule type" value="Genomic_DNA"/>
</dbReference>
<dbReference type="PANTHER" id="PTHR40980:SF4">
    <property type="entry name" value="TONB-DEPENDENT RECEPTOR-LIKE BETA-BARREL DOMAIN-CONTAINING PROTEIN"/>
    <property type="match status" value="1"/>
</dbReference>
<keyword evidence="2" id="KW-0472">Membrane</keyword>
<dbReference type="InterPro" id="IPR036942">
    <property type="entry name" value="Beta-barrel_TonB_sf"/>
</dbReference>
<dbReference type="Proteomes" id="UP000032900">
    <property type="component" value="Unassembled WGS sequence"/>
</dbReference>
<organism evidence="5 6">
    <name type="scientific">Geofilum rubicundum JCM 15548</name>
    <dbReference type="NCBI Taxonomy" id="1236989"/>
    <lineage>
        <taxon>Bacteria</taxon>
        <taxon>Pseudomonadati</taxon>
        <taxon>Bacteroidota</taxon>
        <taxon>Bacteroidia</taxon>
        <taxon>Marinilabiliales</taxon>
        <taxon>Marinilabiliaceae</taxon>
        <taxon>Geofilum</taxon>
    </lineage>
</organism>
<name>A0A0E9LSR9_9BACT</name>
<evidence type="ECO:0000256" key="2">
    <source>
        <dbReference type="ARBA" id="ARBA00023136"/>
    </source>
</evidence>